<evidence type="ECO:0000256" key="6">
    <source>
        <dbReference type="ARBA" id="ARBA00022438"/>
    </source>
</evidence>
<evidence type="ECO:0000256" key="3">
    <source>
        <dbReference type="ARBA" id="ARBA00010088"/>
    </source>
</evidence>
<feature type="active site" description="Proton donor" evidence="12">
    <location>
        <position position="292"/>
    </location>
</feature>
<dbReference type="PRINTS" id="PR00793">
    <property type="entry name" value="PROAMNOPTASE"/>
</dbReference>
<comment type="catalytic activity">
    <reaction evidence="1 11 13">
        <text>Release of N-terminal proline from a peptide.</text>
        <dbReference type="EC" id="3.4.11.5"/>
    </reaction>
</comment>
<dbReference type="PIRSF" id="PIRSF006431">
    <property type="entry name" value="Pept_S33"/>
    <property type="match status" value="1"/>
</dbReference>
<reference evidence="15 16" key="1">
    <citation type="submission" date="2019-11" db="EMBL/GenBank/DDBJ databases">
        <authorList>
            <person name="Khan S.A."/>
            <person name="Jeon C.O."/>
            <person name="Chun B.H."/>
        </authorList>
    </citation>
    <scope>NUCLEOTIDE SEQUENCE [LARGE SCALE GENOMIC DNA]</scope>
    <source>
        <strain evidence="15 16">IMCC 1097</strain>
    </source>
</reference>
<evidence type="ECO:0000256" key="5">
    <source>
        <dbReference type="ARBA" id="ARBA00021843"/>
    </source>
</evidence>
<evidence type="ECO:0000256" key="7">
    <source>
        <dbReference type="ARBA" id="ARBA00022490"/>
    </source>
</evidence>
<keyword evidence="7 11" id="KW-0963">Cytoplasm</keyword>
<feature type="active site" description="Nucleophile" evidence="12">
    <location>
        <position position="110"/>
    </location>
</feature>
<dbReference type="PRINTS" id="PR00111">
    <property type="entry name" value="ABHYDROLASE"/>
</dbReference>
<feature type="domain" description="AB hydrolase-1" evidence="14">
    <location>
        <begin position="36"/>
        <end position="294"/>
    </location>
</feature>
<dbReference type="AlphaFoldDB" id="A0A5Q2QJF9"/>
<gene>
    <name evidence="15" type="primary">pip</name>
    <name evidence="15" type="ORF">GH975_11825</name>
</gene>
<dbReference type="RefSeq" id="WP_153714718.1">
    <property type="nucleotide sequence ID" value="NZ_CP045871.1"/>
</dbReference>
<dbReference type="Proteomes" id="UP000388235">
    <property type="component" value="Chromosome"/>
</dbReference>
<dbReference type="GO" id="GO:0004177">
    <property type="term" value="F:aminopeptidase activity"/>
    <property type="evidence" value="ECO:0007669"/>
    <property type="project" value="UniProtKB-UniRule"/>
</dbReference>
<dbReference type="NCBIfam" id="TIGR01249">
    <property type="entry name" value="pro_imino_pep_1"/>
    <property type="match status" value="1"/>
</dbReference>
<accession>A0A5Q2QJF9</accession>
<evidence type="ECO:0000256" key="10">
    <source>
        <dbReference type="ARBA" id="ARBA00029605"/>
    </source>
</evidence>
<name>A0A5Q2QJF9_9GAMM</name>
<dbReference type="InterPro" id="IPR029058">
    <property type="entry name" value="AB_hydrolase_fold"/>
</dbReference>
<dbReference type="GO" id="GO:0006508">
    <property type="term" value="P:proteolysis"/>
    <property type="evidence" value="ECO:0007669"/>
    <property type="project" value="UniProtKB-KW"/>
</dbReference>
<protein>
    <recommendedName>
        <fullName evidence="5 11">Proline iminopeptidase</fullName>
        <shortName evidence="11">PIP</shortName>
        <ecNumber evidence="4 11">3.4.11.5</ecNumber>
    </recommendedName>
    <alternativeName>
        <fullName evidence="10 11">Prolyl aminopeptidase</fullName>
    </alternativeName>
</protein>
<dbReference type="KEGG" id="llp:GH975_11825"/>
<proteinExistence type="inferred from homology"/>
<evidence type="ECO:0000256" key="1">
    <source>
        <dbReference type="ARBA" id="ARBA00001585"/>
    </source>
</evidence>
<dbReference type="SUPFAM" id="SSF53474">
    <property type="entry name" value="alpha/beta-Hydrolases"/>
    <property type="match status" value="1"/>
</dbReference>
<evidence type="ECO:0000313" key="16">
    <source>
        <dbReference type="Proteomes" id="UP000388235"/>
    </source>
</evidence>
<comment type="subcellular location">
    <subcellularLocation>
        <location evidence="2 11">Cytoplasm</location>
    </subcellularLocation>
</comment>
<keyword evidence="8 11" id="KW-0645">Protease</keyword>
<dbReference type="OrthoDB" id="9796770at2"/>
<evidence type="ECO:0000259" key="14">
    <source>
        <dbReference type="Pfam" id="PF00561"/>
    </source>
</evidence>
<dbReference type="PANTHER" id="PTHR43722:SF1">
    <property type="entry name" value="PROLINE IMINOPEPTIDASE"/>
    <property type="match status" value="1"/>
</dbReference>
<evidence type="ECO:0000256" key="4">
    <source>
        <dbReference type="ARBA" id="ARBA00012568"/>
    </source>
</evidence>
<feature type="active site" evidence="12">
    <location>
        <position position="264"/>
    </location>
</feature>
<evidence type="ECO:0000256" key="12">
    <source>
        <dbReference type="PIRSR" id="PIRSR006431-1"/>
    </source>
</evidence>
<keyword evidence="16" id="KW-1185">Reference proteome</keyword>
<dbReference type="EC" id="3.4.11.5" evidence="4 11"/>
<dbReference type="InterPro" id="IPR002410">
    <property type="entry name" value="Peptidase_S33"/>
</dbReference>
<dbReference type="GO" id="GO:0005737">
    <property type="term" value="C:cytoplasm"/>
    <property type="evidence" value="ECO:0007669"/>
    <property type="project" value="UniProtKB-SubCell"/>
</dbReference>
<organism evidence="15 16">
    <name type="scientific">Litorivicinus lipolyticus</name>
    <dbReference type="NCBI Taxonomy" id="418701"/>
    <lineage>
        <taxon>Bacteria</taxon>
        <taxon>Pseudomonadati</taxon>
        <taxon>Pseudomonadota</taxon>
        <taxon>Gammaproteobacteria</taxon>
        <taxon>Oceanospirillales</taxon>
        <taxon>Litorivicinaceae</taxon>
        <taxon>Litorivicinus</taxon>
    </lineage>
</organism>
<evidence type="ECO:0000256" key="11">
    <source>
        <dbReference type="PIRNR" id="PIRNR006431"/>
    </source>
</evidence>
<evidence type="ECO:0000313" key="15">
    <source>
        <dbReference type="EMBL" id="QGG81215.1"/>
    </source>
</evidence>
<dbReference type="Pfam" id="PF00561">
    <property type="entry name" value="Abhydrolase_1"/>
    <property type="match status" value="1"/>
</dbReference>
<sequence>MRGLYPDLEPYQQHQLPVGGGHSLYIEECGNPDGQPVVFLHGGPGAGAGPAARRFFDPNRYRILVFDQRGCGRSTPNGRVEHNTLTDLIADLETIREHLCVDRWVLFGGSWGSTLALAYAQDFPGRVKGLILRGVFLGRRQDLEWFIGPDGAARLFPDYYADFTAAVAPRVDLADAFFERMFGDNELQARQAASAWTYWESRIATLVPNPFFTKRFAASKGGQTMARIECHYFRDACGLSGRAILDRADRLADIPSIIVQGRQDVVCPPDGAYALHRAWPNSQLQLIPGAAHSASEAPLVDALVRATDQFARL</sequence>
<evidence type="ECO:0000256" key="13">
    <source>
        <dbReference type="RuleBase" id="RU003421"/>
    </source>
</evidence>
<keyword evidence="9 11" id="KW-0378">Hydrolase</keyword>
<dbReference type="InterPro" id="IPR005944">
    <property type="entry name" value="Pro_iminopeptidase"/>
</dbReference>
<comment type="similarity">
    <text evidence="3 11 13">Belongs to the peptidase S33 family.</text>
</comment>
<evidence type="ECO:0000256" key="2">
    <source>
        <dbReference type="ARBA" id="ARBA00004496"/>
    </source>
</evidence>
<evidence type="ECO:0000256" key="8">
    <source>
        <dbReference type="ARBA" id="ARBA00022670"/>
    </source>
</evidence>
<dbReference type="EMBL" id="CP045871">
    <property type="protein sequence ID" value="QGG81215.1"/>
    <property type="molecule type" value="Genomic_DNA"/>
</dbReference>
<dbReference type="Gene3D" id="3.40.50.1820">
    <property type="entry name" value="alpha/beta hydrolase"/>
    <property type="match status" value="1"/>
</dbReference>
<evidence type="ECO:0000256" key="9">
    <source>
        <dbReference type="ARBA" id="ARBA00022801"/>
    </source>
</evidence>
<dbReference type="PANTHER" id="PTHR43722">
    <property type="entry name" value="PROLINE IMINOPEPTIDASE"/>
    <property type="match status" value="1"/>
</dbReference>
<dbReference type="InterPro" id="IPR000073">
    <property type="entry name" value="AB_hydrolase_1"/>
</dbReference>
<keyword evidence="6 11" id="KW-0031">Aminopeptidase</keyword>